<dbReference type="EMBL" id="BAAANY010000021">
    <property type="protein sequence ID" value="GAA1699007.1"/>
    <property type="molecule type" value="Genomic_DNA"/>
</dbReference>
<evidence type="ECO:0000259" key="1">
    <source>
        <dbReference type="Pfam" id="PF13556"/>
    </source>
</evidence>
<feature type="domain" description="PucR C-terminal helix-turn-helix" evidence="1">
    <location>
        <begin position="309"/>
        <end position="366"/>
    </location>
</feature>
<evidence type="ECO:0000313" key="3">
    <source>
        <dbReference type="Proteomes" id="UP001500618"/>
    </source>
</evidence>
<dbReference type="InterPro" id="IPR042070">
    <property type="entry name" value="PucR_C-HTH_sf"/>
</dbReference>
<organism evidence="2 3">
    <name type="scientific">Fodinicola feengrottensis</name>
    <dbReference type="NCBI Taxonomy" id="435914"/>
    <lineage>
        <taxon>Bacteria</taxon>
        <taxon>Bacillati</taxon>
        <taxon>Actinomycetota</taxon>
        <taxon>Actinomycetes</taxon>
        <taxon>Mycobacteriales</taxon>
        <taxon>Fodinicola</taxon>
    </lineage>
</organism>
<dbReference type="InterPro" id="IPR051448">
    <property type="entry name" value="CdaR-like_regulators"/>
</dbReference>
<dbReference type="PANTHER" id="PTHR33744">
    <property type="entry name" value="CARBOHYDRATE DIACID REGULATOR"/>
    <property type="match status" value="1"/>
</dbReference>
<proteinExistence type="predicted"/>
<dbReference type="InterPro" id="IPR025736">
    <property type="entry name" value="PucR_C-HTH_dom"/>
</dbReference>
<protein>
    <recommendedName>
        <fullName evidence="1">PucR C-terminal helix-turn-helix domain-containing protein</fullName>
    </recommendedName>
</protein>
<evidence type="ECO:0000313" key="2">
    <source>
        <dbReference type="EMBL" id="GAA1699007.1"/>
    </source>
</evidence>
<dbReference type="Gene3D" id="1.10.10.2840">
    <property type="entry name" value="PucR C-terminal helix-turn-helix domain"/>
    <property type="match status" value="1"/>
</dbReference>
<gene>
    <name evidence="2" type="ORF">GCM10009765_55560</name>
</gene>
<dbReference type="PANTHER" id="PTHR33744:SF7">
    <property type="entry name" value="PUCR FAMILY TRANSCRIPTIONAL REGULATOR"/>
    <property type="match status" value="1"/>
</dbReference>
<accession>A0ABN2I5U5</accession>
<keyword evidence="3" id="KW-1185">Reference proteome</keyword>
<name>A0ABN2I5U5_9ACTN</name>
<dbReference type="Proteomes" id="UP001500618">
    <property type="component" value="Unassembled WGS sequence"/>
</dbReference>
<dbReference type="Pfam" id="PF13556">
    <property type="entry name" value="HTH_30"/>
    <property type="match status" value="1"/>
</dbReference>
<sequence>MMAMHDALVLKVPKYAVLAKQHDAELVDELHYVARRMVESAIHHQPLGKTDLNFFRDVGRERARARFSPDDLRAGMQLAYLAGASDVSVLADTSNHVDVTTYFAHATRELGQLARVADVACAAALAEMDGGKLGMGLLVRHLLEGSSPDATAAALGVTLPAGYLLLLCRPRPYGSRQKIHPMVAERLLARVPGALCQLRARSEELLLLLPITEDTLRTVRATGSDLTAELAAIMGNLHVLESVAASPQAVPAAYAEAKNSIALIAAMPDAENRPYHVNELLIESTISAQPALRRKLAGLLEPLDQGKDLRRTLEILFACGLDREKTAKRLYIHRRTLTYRLLRIRTLTGFDPAAAHGIQVLRCALTAARLPASLQDAT</sequence>
<reference evidence="2 3" key="1">
    <citation type="journal article" date="2019" name="Int. J. Syst. Evol. Microbiol.">
        <title>The Global Catalogue of Microorganisms (GCM) 10K type strain sequencing project: providing services to taxonomists for standard genome sequencing and annotation.</title>
        <authorList>
            <consortium name="The Broad Institute Genomics Platform"/>
            <consortium name="The Broad Institute Genome Sequencing Center for Infectious Disease"/>
            <person name="Wu L."/>
            <person name="Ma J."/>
        </authorList>
    </citation>
    <scope>NUCLEOTIDE SEQUENCE [LARGE SCALE GENOMIC DNA]</scope>
    <source>
        <strain evidence="2 3">JCM 14718</strain>
    </source>
</reference>
<comment type="caution">
    <text evidence="2">The sequence shown here is derived from an EMBL/GenBank/DDBJ whole genome shotgun (WGS) entry which is preliminary data.</text>
</comment>